<keyword evidence="5" id="KW-1185">Reference proteome</keyword>
<feature type="region of interest" description="Disordered" evidence="2">
    <location>
        <begin position="1392"/>
        <end position="1435"/>
    </location>
</feature>
<organism evidence="4 5">
    <name type="scientific">Mya arenaria</name>
    <name type="common">Soft-shell clam</name>
    <dbReference type="NCBI Taxonomy" id="6604"/>
    <lineage>
        <taxon>Eukaryota</taxon>
        <taxon>Metazoa</taxon>
        <taxon>Spiralia</taxon>
        <taxon>Lophotrochozoa</taxon>
        <taxon>Mollusca</taxon>
        <taxon>Bivalvia</taxon>
        <taxon>Autobranchia</taxon>
        <taxon>Heteroconchia</taxon>
        <taxon>Euheterodonta</taxon>
        <taxon>Imparidentia</taxon>
        <taxon>Neoheterodontei</taxon>
        <taxon>Myida</taxon>
        <taxon>Myoidea</taxon>
        <taxon>Myidae</taxon>
        <taxon>Mya</taxon>
    </lineage>
</organism>
<evidence type="ECO:0000259" key="3">
    <source>
        <dbReference type="PROSITE" id="PS50085"/>
    </source>
</evidence>
<dbReference type="Pfam" id="PF02145">
    <property type="entry name" value="Rap_GAP"/>
    <property type="match status" value="1"/>
</dbReference>
<keyword evidence="1" id="KW-0343">GTPase activation</keyword>
<feature type="region of interest" description="Disordered" evidence="2">
    <location>
        <begin position="1311"/>
        <end position="1352"/>
    </location>
</feature>
<gene>
    <name evidence="4" type="ORF">MAR_029246</name>
</gene>
<dbReference type="InterPro" id="IPR016024">
    <property type="entry name" value="ARM-type_fold"/>
</dbReference>
<dbReference type="InterPro" id="IPR024584">
    <property type="entry name" value="Tuberin_N"/>
</dbReference>
<dbReference type="Pfam" id="PF03542">
    <property type="entry name" value="Tuberin"/>
    <property type="match status" value="1"/>
</dbReference>
<dbReference type="Gene3D" id="3.40.50.11210">
    <property type="entry name" value="Rap/Ran-GAP"/>
    <property type="match status" value="1"/>
</dbReference>
<feature type="compositionally biased region" description="Polar residues" evidence="2">
    <location>
        <begin position="1392"/>
        <end position="1401"/>
    </location>
</feature>
<name>A0ABY7DFV0_MYAAR</name>
<dbReference type="SUPFAM" id="SSF48371">
    <property type="entry name" value="ARM repeat"/>
    <property type="match status" value="2"/>
</dbReference>
<feature type="compositionally biased region" description="Low complexity" evidence="2">
    <location>
        <begin position="1333"/>
        <end position="1344"/>
    </location>
</feature>
<protein>
    <submittedName>
        <fullName evidence="4">TSC2-like protein</fullName>
    </submittedName>
</protein>
<feature type="domain" description="Rap-GAP" evidence="3">
    <location>
        <begin position="1526"/>
        <end position="1771"/>
    </location>
</feature>
<evidence type="ECO:0000313" key="5">
    <source>
        <dbReference type="Proteomes" id="UP001164746"/>
    </source>
</evidence>
<dbReference type="SUPFAM" id="SSF111347">
    <property type="entry name" value="Rap/Ran-GAP"/>
    <property type="match status" value="1"/>
</dbReference>
<dbReference type="InterPro" id="IPR003913">
    <property type="entry name" value="Tuberin"/>
</dbReference>
<sequence length="1771" mass="199056">MPFKDLLQKYTAYHVVFINRDIECVPQHLRINDEAKLQHMRNSPKAMDAPTMMERFGAMNVIRDSTYAWMFLLAPTYHIAGFLDNPPFFICQQGPANMTVGTMSSRKQEENLKDKIKNLFSRKKDTAAVYKGPSKDVTPVFTSEILKEIGPESPSNNRIKTIKEMSDVVLKKKLEQTAIEAVWCSIQDLYNQLGMMKVHFFNVILSLQLQENVGEKLSLARVLTEGGKSLSEIEDTAGFAFLEWFPTMVAAGKTAEFLPLIISAIKFNAAYLEENLCLEILDAILCYSYLPSSTLPDVVAALCRMVNNHKSCEPSWELMRKLLGTHLGHSCIHIMCTLLQESLEHTDPNVLRGAIFYIGMSLWGSRKVVQLKHTPSAVLPSFLHRLVKKYGKEIPRATWDIILDILEMVLRQLEQATDLSGNPRTPADLHDTLTAIEQLAGQGSFSGSIDRFFGIVELCTAKRPETSVILLISHLAKTISPDRDNWISFLFHILDKYFKHETRTKIRLKALEEELINSVVLPQLCHIETDSDANVRKAAMEILLSLLHHCSPPCFSDIITILEKVLSRPMVGHQLSPFPMSEGTDIVLDETHLLDIKATVVPLVCLFKEKLCAFPPGLYVRLYGLLIGHLADHYTTPKNYTSHTAAAVRKMIIECLLSLRADVDYRVGVYEPPGERRPQYSPYLTCDPRCQALSPPRSPVTTAPPPTTLWINNAYVDYSKAFTLFMQCLESEHDWCVLYMVLENLPLLLQNKTIILSAREIQVDSLCSRLCAMVNDRQLGFPEKLVGTPKDFTRSDFHATVFPVLAAMSTYHNYLDRNRQRELIKCLEFGMVSKCAKLCVNALRLCTLEIQEVMMRLLPSVLLKLTQISATFSMAIPVLAFLSSIVRLPKMYANFVEEQYMCIFAIALPYTNPFKFSHYTVSLAHHVIAIWFIRCRMAYRRKFVEIIQKALQSQNQDSSERVRSGSYSEAALRSRRRMQSGSAVSRSEVNAPIDNRLSQFHRELTETCTDIMARYTFGNFSALPRRSHMAEFLLTGGQSQTWLLGNKLVTITTSGSGTKAPNSGVCEKCQALYQQPVDQRDHRPGRRRHKSAMVSRSVSVVDPPVLWSSQDDMTVNPRSSQDDMVLDLDMTGQDAAVQTGSSLGDGNSLIESEPLESLILGMKNVSSHQQFPINVCNCWCTNWAEIYVRAPSGNLSWMMRIENESGMYNTADSQVPDITMLFASMGKKRSQAPVVSRSSRRIESGSIGEEEYETLYKQHFENMKTEQHGTEHVELSQIAENGQRGNADRPESLGLQGLEPLLAENHQATEALTIPSSDSAKNHDVFKGSLKRSNSSPSIMSGSSDTLSPRDSISDVVQFGPLLKTDKPKLAENQSVENRTTSVTNVDKTDTVVQKDTSSIKPSVDFVKKDSEKSTATVEKPQTSTDKAVKFDMGDDDGASKEFTSMLTKQLSPSPASSEASSTMDDVADLPAYLRRARGFTVSGPSSSSHAREGFGHKLHILGVGQGVGTGLKDSSRVGVNPSFVFLQLYHTGQIQVNEMPLLLPHNEPKDEKAILGNQYGSERYMRFVQSLGTLLRLKDCNPQVTYLGGLDTKGNDGEFTYSWQDESTQLIFHIATLMPNKETDPNCNFKKAHIGNDYVTVVYNDSEEEYKIGGQFNYVNIVIRPLDYESNAVTLQAKEGMKTCCIYNSQKYFHRHDFPGYLASMVLQRQASQPQDPFANNWLERLRKIRRMKTLVDPVVQSPDSPTRNMENFTQYLIISRIVEIAKQQT</sequence>
<evidence type="ECO:0000313" key="4">
    <source>
        <dbReference type="EMBL" id="WAQ96556.1"/>
    </source>
</evidence>
<dbReference type="EMBL" id="CP111013">
    <property type="protein sequence ID" value="WAQ96556.1"/>
    <property type="molecule type" value="Genomic_DNA"/>
</dbReference>
<reference evidence="4" key="1">
    <citation type="submission" date="2022-11" db="EMBL/GenBank/DDBJ databases">
        <title>Centuries of genome instability and evolution in soft-shell clam transmissible cancer (bioRxiv).</title>
        <authorList>
            <person name="Hart S.F.M."/>
            <person name="Yonemitsu M.A."/>
            <person name="Giersch R.M."/>
            <person name="Beal B.F."/>
            <person name="Arriagada G."/>
            <person name="Davis B.W."/>
            <person name="Ostrander E.A."/>
            <person name="Goff S.P."/>
            <person name="Metzger M.J."/>
        </authorList>
    </citation>
    <scope>NUCLEOTIDE SEQUENCE</scope>
    <source>
        <strain evidence="4">MELC-2E11</strain>
        <tissue evidence="4">Siphon/mantle</tissue>
    </source>
</reference>
<evidence type="ECO:0000256" key="2">
    <source>
        <dbReference type="SAM" id="MobiDB-lite"/>
    </source>
</evidence>
<feature type="compositionally biased region" description="Polar residues" evidence="2">
    <location>
        <begin position="1414"/>
        <end position="1426"/>
    </location>
</feature>
<dbReference type="PROSITE" id="PS50085">
    <property type="entry name" value="RAPGAP"/>
    <property type="match status" value="1"/>
</dbReference>
<dbReference type="Pfam" id="PF11864">
    <property type="entry name" value="DUF3384"/>
    <property type="match status" value="1"/>
</dbReference>
<dbReference type="InterPro" id="IPR027107">
    <property type="entry name" value="Tuberin/Ral-act_asu"/>
</dbReference>
<dbReference type="InterPro" id="IPR018515">
    <property type="entry name" value="Tuberin-type_domain"/>
</dbReference>
<dbReference type="InterPro" id="IPR035974">
    <property type="entry name" value="Rap/Ran-GAP_sf"/>
</dbReference>
<evidence type="ECO:0000256" key="1">
    <source>
        <dbReference type="ARBA" id="ARBA00022468"/>
    </source>
</evidence>
<dbReference type="PANTHER" id="PTHR10063">
    <property type="entry name" value="TUBERIN"/>
    <property type="match status" value="1"/>
</dbReference>
<dbReference type="InterPro" id="IPR000331">
    <property type="entry name" value="Rap/Ran_GAP_dom"/>
</dbReference>
<proteinExistence type="predicted"/>
<feature type="region of interest" description="Disordered" evidence="2">
    <location>
        <begin position="958"/>
        <end position="987"/>
    </location>
</feature>
<dbReference type="Proteomes" id="UP001164746">
    <property type="component" value="Chromosome 2"/>
</dbReference>
<dbReference type="PRINTS" id="PR01431">
    <property type="entry name" value="TUBERIN"/>
</dbReference>
<accession>A0ABY7DFV0</accession>
<dbReference type="PANTHER" id="PTHR10063:SF0">
    <property type="entry name" value="TUBERIN"/>
    <property type="match status" value="1"/>
</dbReference>